<sequence length="310" mass="35967">MTNISKDLIFFKKRREWAKSNKYKKPKIILVDIDGTIVKPKVRMYSMSEEKLGKKEIFKLEKNRTAPLRREMIKRKISFEKYLIELSKIDIELGEYYKDYKKFFFGLMKKNMINIPLVKALGKLKIKNKIKVIFLTSNLKIYGEIISDNVLRLLKEKGKFDGAVGAEYKFDKIGKAVGVSMLISHKDGNCEGVKFMTKITAIKKYFKKNGIKVKNNEVAVVSDADTDLMKYFGLGGLVLYPLEELSDQFKHIEYIKNARRGLFDFCVNYGKGKDMEIAQKKWELVLGNPNILKNSDMNIRKIIKNNGKKK</sequence>
<evidence type="ECO:0000313" key="1">
    <source>
        <dbReference type="EMBL" id="PIR70296.1"/>
    </source>
</evidence>
<dbReference type="Proteomes" id="UP000229383">
    <property type="component" value="Unassembled WGS sequence"/>
</dbReference>
<name>A0A2H0TFG8_9BACT</name>
<comment type="caution">
    <text evidence="1">The sequence shown here is derived from an EMBL/GenBank/DDBJ whole genome shotgun (WGS) entry which is preliminary data.</text>
</comment>
<evidence type="ECO:0000313" key="2">
    <source>
        <dbReference type="Proteomes" id="UP000229383"/>
    </source>
</evidence>
<dbReference type="AlphaFoldDB" id="A0A2H0TFG8"/>
<accession>A0A2H0TFG8</accession>
<dbReference type="SUPFAM" id="SSF56784">
    <property type="entry name" value="HAD-like"/>
    <property type="match status" value="1"/>
</dbReference>
<evidence type="ECO:0008006" key="3">
    <source>
        <dbReference type="Google" id="ProtNLM"/>
    </source>
</evidence>
<gene>
    <name evidence="1" type="ORF">COU46_02295</name>
</gene>
<dbReference type="Gene3D" id="3.40.50.1000">
    <property type="entry name" value="HAD superfamily/HAD-like"/>
    <property type="match status" value="1"/>
</dbReference>
<proteinExistence type="predicted"/>
<dbReference type="EMBL" id="PFCN01000028">
    <property type="protein sequence ID" value="PIR70296.1"/>
    <property type="molecule type" value="Genomic_DNA"/>
</dbReference>
<dbReference type="InterPro" id="IPR023214">
    <property type="entry name" value="HAD_sf"/>
</dbReference>
<protein>
    <recommendedName>
        <fullName evidence="3">Haloacid dehalogenase-like hydrolase</fullName>
    </recommendedName>
</protein>
<organism evidence="1 2">
    <name type="scientific">Candidatus Niyogibacteria bacterium CG10_big_fil_rev_8_21_14_0_10_42_19</name>
    <dbReference type="NCBI Taxonomy" id="1974725"/>
    <lineage>
        <taxon>Bacteria</taxon>
        <taxon>Candidatus Niyogiibacteriota</taxon>
    </lineage>
</organism>
<dbReference type="InterPro" id="IPR036412">
    <property type="entry name" value="HAD-like_sf"/>
</dbReference>
<reference evidence="2" key="1">
    <citation type="submission" date="2017-09" db="EMBL/GenBank/DDBJ databases">
        <title>Depth-based differentiation of microbial function through sediment-hosted aquifers and enrichment of novel symbionts in the deep terrestrial subsurface.</title>
        <authorList>
            <person name="Probst A.J."/>
            <person name="Ladd B."/>
            <person name="Jarett J.K."/>
            <person name="Geller-Mcgrath D.E."/>
            <person name="Sieber C.M.K."/>
            <person name="Emerson J.B."/>
            <person name="Anantharaman K."/>
            <person name="Thomas B.C."/>
            <person name="Malmstrom R."/>
            <person name="Stieglmeier M."/>
            <person name="Klingl A."/>
            <person name="Woyke T."/>
            <person name="Ryan C.M."/>
            <person name="Banfield J.F."/>
        </authorList>
    </citation>
    <scope>NUCLEOTIDE SEQUENCE [LARGE SCALE GENOMIC DNA]</scope>
</reference>